<dbReference type="InterPro" id="IPR007867">
    <property type="entry name" value="GMC_OxRtase_C"/>
</dbReference>
<keyword evidence="8" id="KW-1185">Reference proteome</keyword>
<dbReference type="AlphaFoldDB" id="A0A561QNW5"/>
<dbReference type="OrthoDB" id="9798604at2"/>
<evidence type="ECO:0000313" key="7">
    <source>
        <dbReference type="EMBL" id="TWF52037.1"/>
    </source>
</evidence>
<dbReference type="Gene3D" id="3.50.50.60">
    <property type="entry name" value="FAD/NAD(P)-binding domain"/>
    <property type="match status" value="2"/>
</dbReference>
<organism evidence="7 8">
    <name type="scientific">Neorhizobium alkalisoli</name>
    <dbReference type="NCBI Taxonomy" id="528178"/>
    <lineage>
        <taxon>Bacteria</taxon>
        <taxon>Pseudomonadati</taxon>
        <taxon>Pseudomonadota</taxon>
        <taxon>Alphaproteobacteria</taxon>
        <taxon>Hyphomicrobiales</taxon>
        <taxon>Rhizobiaceae</taxon>
        <taxon>Rhizobium/Agrobacterium group</taxon>
        <taxon>Neorhizobium</taxon>
    </lineage>
</organism>
<comment type="similarity">
    <text evidence="1">Belongs to the GMC oxidoreductase family.</text>
</comment>
<feature type="domain" description="Glucose-methanol-choline oxidoreductase C-terminal" evidence="6">
    <location>
        <begin position="452"/>
        <end position="567"/>
    </location>
</feature>
<dbReference type="PANTHER" id="PTHR46056">
    <property type="entry name" value="LONG-CHAIN-ALCOHOL OXIDASE"/>
    <property type="match status" value="1"/>
</dbReference>
<accession>A0A561QNW5</accession>
<evidence type="ECO:0000256" key="2">
    <source>
        <dbReference type="ARBA" id="ARBA00022630"/>
    </source>
</evidence>
<evidence type="ECO:0000259" key="5">
    <source>
        <dbReference type="Pfam" id="PF00732"/>
    </source>
</evidence>
<name>A0A561QNW5_9HYPH</name>
<sequence>MARTEKKKDVVLVGFGWTGAIMGIELANEGLEVLALERGHDQATVPDFQYPEMIDELKYGIRYGMMEKPANTTVTIRRSLDETALPYRSLGTFLLGTGVGGAGTHWNGLNWRPMQSEYHLKSYVTEKFGAGVMTEDMTIQNYPVTYDELEPFFDRFEKVAGISGQAGNVKGKIVEGGNPFEAPRSDDYPMPAMPSTWDGVKFRDAAKAAGYHPFPSPGGIASKDYVNEYNMQMGPCNHCGFCERYGCYNYSKSSPQTAIIDALKRKKNFEYRVNSEVLRVEKAADGKTVTGVTYFDHKTGEEVFQPADLVILTAFALNNVHLMLVSGIGQPYDPVTNEGVVGRNYAYQITGGYTLFFKDENFNPFIGTGANGFCIDDFGIDNIDFAKEGFIGGAYWRAGQTNGQPGHTMALPAGTPSWGAGWKKGIGEWYGHSMNIGAHGSVMSYRGHYLDLDPTYKDRHGRPMMRMTYNWHPNEIRQTQFMKSKMEPLAKSMNPTTLQEGFKKEGAMFDVRPYQTTHNTGGTVTGSDPKTSVLNRYLQSWDCHNLFVMGANVFPQNTQYNPTGMVGGLAYWAVHHIRKDYLPNPRPLV</sequence>
<dbReference type="GO" id="GO:0016614">
    <property type="term" value="F:oxidoreductase activity, acting on CH-OH group of donors"/>
    <property type="evidence" value="ECO:0007669"/>
    <property type="project" value="InterPro"/>
</dbReference>
<comment type="caution">
    <text evidence="7">The sequence shown here is derived from an EMBL/GenBank/DDBJ whole genome shotgun (WGS) entry which is preliminary data.</text>
</comment>
<dbReference type="GO" id="GO:0050660">
    <property type="term" value="F:flavin adenine dinucleotide binding"/>
    <property type="evidence" value="ECO:0007669"/>
    <property type="project" value="InterPro"/>
</dbReference>
<dbReference type="InterPro" id="IPR036188">
    <property type="entry name" value="FAD/NAD-bd_sf"/>
</dbReference>
<evidence type="ECO:0000259" key="6">
    <source>
        <dbReference type="Pfam" id="PF05199"/>
    </source>
</evidence>
<gene>
    <name evidence="7" type="ORF">FHW37_105136</name>
</gene>
<keyword evidence="3" id="KW-0274">FAD</keyword>
<reference evidence="7 8" key="1">
    <citation type="submission" date="2019-06" db="EMBL/GenBank/DDBJ databases">
        <title>Sorghum-associated microbial communities from plants grown in Nebraska, USA.</title>
        <authorList>
            <person name="Schachtman D."/>
        </authorList>
    </citation>
    <scope>NUCLEOTIDE SEQUENCE [LARGE SCALE GENOMIC DNA]</scope>
    <source>
        <strain evidence="7 8">1225</strain>
    </source>
</reference>
<evidence type="ECO:0000256" key="3">
    <source>
        <dbReference type="ARBA" id="ARBA00022827"/>
    </source>
</evidence>
<feature type="domain" description="Glucose-methanol-choline oxidoreductase N-terminal" evidence="5">
    <location>
        <begin position="232"/>
        <end position="345"/>
    </location>
</feature>
<keyword evidence="2" id="KW-0285">Flavoprotein</keyword>
<dbReference type="InterPro" id="IPR000172">
    <property type="entry name" value="GMC_OxRdtase_N"/>
</dbReference>
<keyword evidence="4" id="KW-0560">Oxidoreductase</keyword>
<dbReference type="EMBL" id="VIWP01000005">
    <property type="protein sequence ID" value="TWF52037.1"/>
    <property type="molecule type" value="Genomic_DNA"/>
</dbReference>
<evidence type="ECO:0000313" key="8">
    <source>
        <dbReference type="Proteomes" id="UP000320653"/>
    </source>
</evidence>
<dbReference type="PANTHER" id="PTHR46056:SF12">
    <property type="entry name" value="LONG-CHAIN-ALCOHOL OXIDASE"/>
    <property type="match status" value="1"/>
</dbReference>
<dbReference type="Pfam" id="PF05199">
    <property type="entry name" value="GMC_oxred_C"/>
    <property type="match status" value="1"/>
</dbReference>
<dbReference type="SUPFAM" id="SSF51905">
    <property type="entry name" value="FAD/NAD(P)-binding domain"/>
    <property type="match status" value="1"/>
</dbReference>
<protein>
    <submittedName>
        <fullName evidence="7">Gluconate 2-dehydrogenase alpha chain</fullName>
    </submittedName>
</protein>
<dbReference type="Proteomes" id="UP000320653">
    <property type="component" value="Unassembled WGS sequence"/>
</dbReference>
<evidence type="ECO:0000256" key="4">
    <source>
        <dbReference type="ARBA" id="ARBA00023002"/>
    </source>
</evidence>
<dbReference type="RefSeq" id="WP_145639581.1">
    <property type="nucleotide sequence ID" value="NZ_VIWP01000005.1"/>
</dbReference>
<dbReference type="Pfam" id="PF00732">
    <property type="entry name" value="GMC_oxred_N"/>
    <property type="match status" value="1"/>
</dbReference>
<proteinExistence type="inferred from homology"/>
<evidence type="ECO:0000256" key="1">
    <source>
        <dbReference type="ARBA" id="ARBA00010790"/>
    </source>
</evidence>